<dbReference type="InterPro" id="IPR012495">
    <property type="entry name" value="TadE-like_dom"/>
</dbReference>
<evidence type="ECO:0000313" key="3">
    <source>
        <dbReference type="EMBL" id="QDU97962.1"/>
    </source>
</evidence>
<keyword evidence="1" id="KW-1133">Transmembrane helix</keyword>
<evidence type="ECO:0000256" key="1">
    <source>
        <dbReference type="SAM" id="Phobius"/>
    </source>
</evidence>
<dbReference type="KEGG" id="lcre:Pla8534_58210"/>
<dbReference type="Proteomes" id="UP000317648">
    <property type="component" value="Chromosome"/>
</dbReference>
<evidence type="ECO:0000313" key="4">
    <source>
        <dbReference type="Proteomes" id="UP000317648"/>
    </source>
</evidence>
<feature type="domain" description="TadE-like" evidence="2">
    <location>
        <begin position="47"/>
        <end position="89"/>
    </location>
</feature>
<name>A0A518E1L6_9BACT</name>
<dbReference type="EMBL" id="CP036433">
    <property type="protein sequence ID" value="QDU97962.1"/>
    <property type="molecule type" value="Genomic_DNA"/>
</dbReference>
<gene>
    <name evidence="3" type="ORF">Pla8534_58210</name>
</gene>
<keyword evidence="1" id="KW-0472">Membrane</keyword>
<dbReference type="OrthoDB" id="278387at2"/>
<accession>A0A518E1L6</accession>
<proteinExistence type="predicted"/>
<sequence>MNLKRFLLRRKCGAGNARLLGDSAEILTPQDSKLHKVCRLYRLKRHGATVVEFAFVAPIFILLIFGMIEFGRMVMVQQVLTNASREGARRAVLDGTTSDEVQTVVTEYLAQSAVSSAGVKVTPDPPTTAGYGEPVTVVVTVGYDDVSWLPGSMFLGGTQMTATTVMRRETVQ</sequence>
<dbReference type="AlphaFoldDB" id="A0A518E1L6"/>
<protein>
    <submittedName>
        <fullName evidence="3">TadE-like protein</fullName>
    </submittedName>
</protein>
<keyword evidence="1" id="KW-0812">Transmembrane</keyword>
<reference evidence="3 4" key="1">
    <citation type="submission" date="2019-02" db="EMBL/GenBank/DDBJ databases">
        <title>Deep-cultivation of Planctomycetes and their phenomic and genomic characterization uncovers novel biology.</title>
        <authorList>
            <person name="Wiegand S."/>
            <person name="Jogler M."/>
            <person name="Boedeker C."/>
            <person name="Pinto D."/>
            <person name="Vollmers J."/>
            <person name="Rivas-Marin E."/>
            <person name="Kohn T."/>
            <person name="Peeters S.H."/>
            <person name="Heuer A."/>
            <person name="Rast P."/>
            <person name="Oberbeckmann S."/>
            <person name="Bunk B."/>
            <person name="Jeske O."/>
            <person name="Meyerdierks A."/>
            <person name="Storesund J.E."/>
            <person name="Kallscheuer N."/>
            <person name="Luecker S."/>
            <person name="Lage O.M."/>
            <person name="Pohl T."/>
            <person name="Merkel B.J."/>
            <person name="Hornburger P."/>
            <person name="Mueller R.-W."/>
            <person name="Bruemmer F."/>
            <person name="Labrenz M."/>
            <person name="Spormann A.M."/>
            <person name="Op den Camp H."/>
            <person name="Overmann J."/>
            <person name="Amann R."/>
            <person name="Jetten M.S.M."/>
            <person name="Mascher T."/>
            <person name="Medema M.H."/>
            <person name="Devos D.P."/>
            <person name="Kaster A.-K."/>
            <person name="Ovreas L."/>
            <person name="Rohde M."/>
            <person name="Galperin M.Y."/>
            <person name="Jogler C."/>
        </authorList>
    </citation>
    <scope>NUCLEOTIDE SEQUENCE [LARGE SCALE GENOMIC DNA]</scope>
    <source>
        <strain evidence="3 4">Pla85_3_4</strain>
    </source>
</reference>
<keyword evidence="4" id="KW-1185">Reference proteome</keyword>
<feature type="transmembrane region" description="Helical" evidence="1">
    <location>
        <begin position="49"/>
        <end position="68"/>
    </location>
</feature>
<evidence type="ECO:0000259" key="2">
    <source>
        <dbReference type="Pfam" id="PF07811"/>
    </source>
</evidence>
<dbReference type="Pfam" id="PF07811">
    <property type="entry name" value="TadE"/>
    <property type="match status" value="1"/>
</dbReference>
<organism evidence="3 4">
    <name type="scientific">Lignipirellula cremea</name>
    <dbReference type="NCBI Taxonomy" id="2528010"/>
    <lineage>
        <taxon>Bacteria</taxon>
        <taxon>Pseudomonadati</taxon>
        <taxon>Planctomycetota</taxon>
        <taxon>Planctomycetia</taxon>
        <taxon>Pirellulales</taxon>
        <taxon>Pirellulaceae</taxon>
        <taxon>Lignipirellula</taxon>
    </lineage>
</organism>